<dbReference type="AlphaFoldDB" id="A0A077DC40"/>
<gene>
    <name evidence="1" type="ORF">IX83_03185</name>
</gene>
<evidence type="ECO:0000313" key="1">
    <source>
        <dbReference type="EMBL" id="AIL32440.1"/>
    </source>
</evidence>
<dbReference type="STRING" id="1072685.IX83_03185"/>
<name>A0A077DC40_9BURK</name>
<proteinExistence type="predicted"/>
<evidence type="ECO:0000313" key="2">
    <source>
        <dbReference type="Proteomes" id="UP000028945"/>
    </source>
</evidence>
<organism evidence="1 2">
    <name type="scientific">Basilea psittacipulmonis DSM 24701</name>
    <dbReference type="NCBI Taxonomy" id="1072685"/>
    <lineage>
        <taxon>Bacteria</taxon>
        <taxon>Pseudomonadati</taxon>
        <taxon>Pseudomonadota</taxon>
        <taxon>Betaproteobacteria</taxon>
        <taxon>Burkholderiales</taxon>
        <taxon>Alcaligenaceae</taxon>
        <taxon>Basilea</taxon>
    </lineage>
</organism>
<dbReference type="Proteomes" id="UP000028945">
    <property type="component" value="Chromosome"/>
</dbReference>
<sequence>MIRSEGKKMIKKWMKHFAEYIGSKNVWTLSLEDKVIDIEFATSLKSRCRGLMGRTIPQRLLLIPNCKCVHTFGMSCPLTIYALNSRLKICAKKDSLVPNRIWGSLHAQYILEVPTHLKITNEELRKIHRFIFTKIVGSKKEMMSYMEKEYESFKS</sequence>
<dbReference type="EMBL" id="CP009238">
    <property type="protein sequence ID" value="AIL32440.1"/>
    <property type="molecule type" value="Genomic_DNA"/>
</dbReference>
<evidence type="ECO:0008006" key="3">
    <source>
        <dbReference type="Google" id="ProtNLM"/>
    </source>
</evidence>
<keyword evidence="2" id="KW-1185">Reference proteome</keyword>
<protein>
    <recommendedName>
        <fullName evidence="3">DUF192 domain-containing protein</fullName>
    </recommendedName>
</protein>
<dbReference type="HOGENOM" id="CLU_1692063_0_0_4"/>
<dbReference type="KEGG" id="bpsi:IX83_03185"/>
<dbReference type="Gene3D" id="2.60.120.1140">
    <property type="entry name" value="Protein of unknown function DUF192"/>
    <property type="match status" value="1"/>
</dbReference>
<accession>A0A077DC40</accession>
<reference evidence="1 2" key="1">
    <citation type="journal article" date="2014" name="BMC Genomics">
        <title>A genomic perspective on a new bacterial genus and species from the Alcaligenaceae family, Basilea psittacipulmonis.</title>
        <authorList>
            <person name="Whiteson K.L."/>
            <person name="Hernandez D."/>
            <person name="Lazarevic V."/>
            <person name="Gaia N."/>
            <person name="Farinelli L."/>
            <person name="Francois P."/>
            <person name="Pilo P."/>
            <person name="Frey J."/>
            <person name="Schrenzel J."/>
        </authorList>
    </citation>
    <scope>NUCLEOTIDE SEQUENCE [LARGE SCALE GENOMIC DNA]</scope>
    <source>
        <strain evidence="1 2">DSM 24701</strain>
    </source>
</reference>
<dbReference type="InterPro" id="IPR038695">
    <property type="entry name" value="Saro_0823-like_sf"/>
</dbReference>